<evidence type="ECO:0000256" key="1">
    <source>
        <dbReference type="ARBA" id="ARBA00004613"/>
    </source>
</evidence>
<evidence type="ECO:0000313" key="6">
    <source>
        <dbReference type="EMBL" id="KAK9402905.1"/>
    </source>
</evidence>
<evidence type="ECO:0000256" key="4">
    <source>
        <dbReference type="SAM" id="SignalP"/>
    </source>
</evidence>
<dbReference type="GO" id="GO:0005576">
    <property type="term" value="C:extracellular region"/>
    <property type="evidence" value="ECO:0007669"/>
    <property type="project" value="UniProtKB-SubCell"/>
</dbReference>
<dbReference type="Proteomes" id="UP001474421">
    <property type="component" value="Unassembled WGS sequence"/>
</dbReference>
<dbReference type="SUPFAM" id="SSF57302">
    <property type="entry name" value="Snake toxin-like"/>
    <property type="match status" value="1"/>
</dbReference>
<dbReference type="Gene3D" id="2.10.60.10">
    <property type="entry name" value="CD59"/>
    <property type="match status" value="1"/>
</dbReference>
<keyword evidence="7" id="KW-1185">Reference proteome</keyword>
<accession>A0AAW1BL78</accession>
<gene>
    <name evidence="5" type="ORF">NXF25_007731</name>
    <name evidence="6" type="ORF">NXF25_007732</name>
</gene>
<protein>
    <submittedName>
        <fullName evidence="5">Three-fingered toxin-30</fullName>
    </submittedName>
    <submittedName>
        <fullName evidence="6">Three-fingered toxin-31</fullName>
    </submittedName>
</protein>
<keyword evidence="4" id="KW-0732">Signal</keyword>
<dbReference type="InterPro" id="IPR045860">
    <property type="entry name" value="Snake_toxin-like_sf"/>
</dbReference>
<reference evidence="6" key="1">
    <citation type="submission" date="2022-09" db="EMBL/GenBank/DDBJ databases">
        <authorList>
            <person name="Hogan M.P."/>
            <person name="Rokyta D.R."/>
        </authorList>
    </citation>
    <scope>NUCLEOTIDE SEQUENCE</scope>
    <source>
        <strain evidence="6">DRR0105</strain>
        <tissue evidence="6">Blood</tissue>
    </source>
</reference>
<dbReference type="Pfam" id="PF21947">
    <property type="entry name" value="Toxin_cobra-type"/>
    <property type="match status" value="1"/>
</dbReference>
<evidence type="ECO:0000256" key="3">
    <source>
        <dbReference type="ARBA" id="ARBA00023157"/>
    </source>
</evidence>
<comment type="caution">
    <text evidence="6">The sequence shown here is derived from an EMBL/GenBank/DDBJ whole genome shotgun (WGS) entry which is preliminary data.</text>
</comment>
<dbReference type="InterPro" id="IPR054131">
    <property type="entry name" value="Toxin_cobra-type"/>
</dbReference>
<dbReference type="EMBL" id="JAOTOJ010000003">
    <property type="protein sequence ID" value="KAK9402904.1"/>
    <property type="molecule type" value="Genomic_DNA"/>
</dbReference>
<dbReference type="EMBL" id="JAOTOJ010000003">
    <property type="protein sequence ID" value="KAK9402905.1"/>
    <property type="molecule type" value="Genomic_DNA"/>
</dbReference>
<sequence length="86" mass="9954">MKALLFALLLVAFVCKDPVKSLKCYESQPFMFDREKTCSERDRYCYILKVFIGKQRGLQYKGCAPLCPEYGQSLDLMCCKTDFCNV</sequence>
<feature type="signal peptide" evidence="4">
    <location>
        <begin position="1"/>
        <end position="21"/>
    </location>
</feature>
<proteinExistence type="predicted"/>
<organism evidence="6 7">
    <name type="scientific">Crotalus adamanteus</name>
    <name type="common">Eastern diamondback rattlesnake</name>
    <dbReference type="NCBI Taxonomy" id="8729"/>
    <lineage>
        <taxon>Eukaryota</taxon>
        <taxon>Metazoa</taxon>
        <taxon>Chordata</taxon>
        <taxon>Craniata</taxon>
        <taxon>Vertebrata</taxon>
        <taxon>Euteleostomi</taxon>
        <taxon>Lepidosauria</taxon>
        <taxon>Squamata</taxon>
        <taxon>Bifurcata</taxon>
        <taxon>Unidentata</taxon>
        <taxon>Episquamata</taxon>
        <taxon>Toxicofera</taxon>
        <taxon>Serpentes</taxon>
        <taxon>Colubroidea</taxon>
        <taxon>Viperidae</taxon>
        <taxon>Crotalinae</taxon>
        <taxon>Crotalus</taxon>
    </lineage>
</organism>
<evidence type="ECO:0000313" key="7">
    <source>
        <dbReference type="Proteomes" id="UP001474421"/>
    </source>
</evidence>
<keyword evidence="2" id="KW-0964">Secreted</keyword>
<reference evidence="6 7" key="2">
    <citation type="journal article" date="2024" name="Proc. Natl. Acad. Sci. U.S.A.">
        <title>The genetic regulatory architecture and epigenomic basis for age-related changes in rattlesnake venom.</title>
        <authorList>
            <person name="Hogan M.P."/>
            <person name="Holding M.L."/>
            <person name="Nystrom G.S."/>
            <person name="Colston T.J."/>
            <person name="Bartlett D.A."/>
            <person name="Mason A.J."/>
            <person name="Ellsworth S.A."/>
            <person name="Rautsaw R.M."/>
            <person name="Lawrence K.C."/>
            <person name="Strickland J.L."/>
            <person name="He B."/>
            <person name="Fraser P."/>
            <person name="Margres M.J."/>
            <person name="Gilbert D.M."/>
            <person name="Gibbs H.L."/>
            <person name="Parkinson C.L."/>
            <person name="Rokyta D.R."/>
        </authorList>
    </citation>
    <scope>NUCLEOTIDE SEQUENCE [LARGE SCALE GENOMIC DNA]</scope>
    <source>
        <strain evidence="6">DRR0105</strain>
    </source>
</reference>
<name>A0AAW1BL78_CROAD</name>
<dbReference type="AlphaFoldDB" id="A0AAW1BL78"/>
<comment type="subcellular location">
    <subcellularLocation>
        <location evidence="1">Secreted</location>
    </subcellularLocation>
</comment>
<evidence type="ECO:0000256" key="2">
    <source>
        <dbReference type="ARBA" id="ARBA00022525"/>
    </source>
</evidence>
<evidence type="ECO:0000313" key="5">
    <source>
        <dbReference type="EMBL" id="KAK9402904.1"/>
    </source>
</evidence>
<keyword evidence="3" id="KW-1015">Disulfide bond</keyword>
<feature type="chain" id="PRO_5044717587" evidence="4">
    <location>
        <begin position="22"/>
        <end position="86"/>
    </location>
</feature>